<accession>A0ABW1ZKQ1</accession>
<gene>
    <name evidence="1" type="ORF">ACFP90_12750</name>
</gene>
<dbReference type="RefSeq" id="WP_380056464.1">
    <property type="nucleotide sequence ID" value="NZ_JBHSWB010000001.1"/>
</dbReference>
<keyword evidence="2" id="KW-1185">Reference proteome</keyword>
<reference evidence="2" key="1">
    <citation type="journal article" date="2019" name="Int. J. Syst. Evol. Microbiol.">
        <title>The Global Catalogue of Microorganisms (GCM) 10K type strain sequencing project: providing services to taxonomists for standard genome sequencing and annotation.</title>
        <authorList>
            <consortium name="The Broad Institute Genomics Platform"/>
            <consortium name="The Broad Institute Genome Sequencing Center for Infectious Disease"/>
            <person name="Wu L."/>
            <person name="Ma J."/>
        </authorList>
    </citation>
    <scope>NUCLEOTIDE SEQUENCE [LARGE SCALE GENOMIC DNA]</scope>
    <source>
        <strain evidence="2">CCUG 63830</strain>
    </source>
</reference>
<organism evidence="1 2">
    <name type="scientific">Deinococcus multiflagellatus</name>
    <dbReference type="NCBI Taxonomy" id="1656887"/>
    <lineage>
        <taxon>Bacteria</taxon>
        <taxon>Thermotogati</taxon>
        <taxon>Deinococcota</taxon>
        <taxon>Deinococci</taxon>
        <taxon>Deinococcales</taxon>
        <taxon>Deinococcaceae</taxon>
        <taxon>Deinococcus</taxon>
    </lineage>
</organism>
<evidence type="ECO:0000313" key="2">
    <source>
        <dbReference type="Proteomes" id="UP001596317"/>
    </source>
</evidence>
<dbReference type="EMBL" id="JBHSWB010000001">
    <property type="protein sequence ID" value="MFC6661113.1"/>
    <property type="molecule type" value="Genomic_DNA"/>
</dbReference>
<evidence type="ECO:0008006" key="3">
    <source>
        <dbReference type="Google" id="ProtNLM"/>
    </source>
</evidence>
<name>A0ABW1ZKQ1_9DEIO</name>
<dbReference type="Proteomes" id="UP001596317">
    <property type="component" value="Unassembled WGS sequence"/>
</dbReference>
<sequence length="74" mass="7263">MPADALSAALQQAVRGAPMTGGVTVTLSLGGATLHEAPAVGDLLKLADARLYVAKAGAATAPNCTRLGCMNCAP</sequence>
<protein>
    <recommendedName>
        <fullName evidence="3">GGDEF domain-containing protein</fullName>
    </recommendedName>
</protein>
<evidence type="ECO:0000313" key="1">
    <source>
        <dbReference type="EMBL" id="MFC6661113.1"/>
    </source>
</evidence>
<proteinExistence type="predicted"/>
<comment type="caution">
    <text evidence="1">The sequence shown here is derived from an EMBL/GenBank/DDBJ whole genome shotgun (WGS) entry which is preliminary data.</text>
</comment>